<reference evidence="1 2" key="1">
    <citation type="journal article" date="2014" name="Int. J. Syst. Evol. Microbiol.">
        <title>Complete genome sequence of Corynebacterium casei LMG S-19264T (=DSM 44701T), isolated from a smear-ripened cheese.</title>
        <authorList>
            <consortium name="US DOE Joint Genome Institute (JGI-PGF)"/>
            <person name="Walter F."/>
            <person name="Albersmeier A."/>
            <person name="Kalinowski J."/>
            <person name="Ruckert C."/>
        </authorList>
    </citation>
    <scope>NUCLEOTIDE SEQUENCE [LARGE SCALE GENOMIC DNA]</scope>
    <source>
        <strain evidence="1 2">CCM 8669</strain>
    </source>
</reference>
<evidence type="ECO:0008006" key="3">
    <source>
        <dbReference type="Google" id="ProtNLM"/>
    </source>
</evidence>
<dbReference type="EMBL" id="BMDC01000001">
    <property type="protein sequence ID" value="GGH59537.1"/>
    <property type="molecule type" value="Genomic_DNA"/>
</dbReference>
<dbReference type="AlphaFoldDB" id="A0A917MR94"/>
<accession>A0A917MR94</accession>
<comment type="caution">
    <text evidence="1">The sequence shown here is derived from an EMBL/GenBank/DDBJ whole genome shotgun (WGS) entry which is preliminary data.</text>
</comment>
<evidence type="ECO:0000313" key="1">
    <source>
        <dbReference type="EMBL" id="GGH59537.1"/>
    </source>
</evidence>
<protein>
    <recommendedName>
        <fullName evidence="3">Methionine synthase</fullName>
    </recommendedName>
</protein>
<sequence length="384" mass="41831">MVSPDRPGTPGFSQSRLAHLRARFGERNRDDQLLQADQPQALTFDPKHFVRASALGPWPGTHMVDSINRVRGELGAPHLPFLPELVHRGYAASQLARTIVALEGLTADGASFGWRLTEGNSREAQLAHTLFASDINALADVVGQETLPTGALKLQFTGPISLAAQLYLTNGERAQHDFGARRDLRDSFLAGVTSWIDLVKEAAPHHTITVQLDEPELTRALAGTIPTASGYRTLRSLPLAEVEESMASTVEALQRQVDSVALAGTDLPFSVPEQARAVLKPFDEVALPVRDLADRDWEAIAEQIEADRAVWLGIVNPLQKSSVGQLAQNIWQRWRRVGLPAQRLNRVTVTETGQLESLNPGEATAVLHDICEVARALAETASDD</sequence>
<dbReference type="InterPro" id="IPR038071">
    <property type="entry name" value="UROD/MetE-like_sf"/>
</dbReference>
<organism evidence="1 2">
    <name type="scientific">Rothia aerolata</name>
    <dbReference type="NCBI Taxonomy" id="1812262"/>
    <lineage>
        <taxon>Bacteria</taxon>
        <taxon>Bacillati</taxon>
        <taxon>Actinomycetota</taxon>
        <taxon>Actinomycetes</taxon>
        <taxon>Micrococcales</taxon>
        <taxon>Micrococcaceae</taxon>
        <taxon>Rothia</taxon>
    </lineage>
</organism>
<dbReference type="RefSeq" id="WP_188358907.1">
    <property type="nucleotide sequence ID" value="NZ_BMDC01000001.1"/>
</dbReference>
<proteinExistence type="predicted"/>
<dbReference type="Gene3D" id="3.20.20.210">
    <property type="match status" value="1"/>
</dbReference>
<dbReference type="Proteomes" id="UP000600171">
    <property type="component" value="Unassembled WGS sequence"/>
</dbReference>
<dbReference type="SUPFAM" id="SSF51726">
    <property type="entry name" value="UROD/MetE-like"/>
    <property type="match status" value="1"/>
</dbReference>
<gene>
    <name evidence="1" type="ORF">GCM10007359_06820</name>
</gene>
<keyword evidence="2" id="KW-1185">Reference proteome</keyword>
<evidence type="ECO:0000313" key="2">
    <source>
        <dbReference type="Proteomes" id="UP000600171"/>
    </source>
</evidence>
<name>A0A917MR94_9MICC</name>